<dbReference type="PANTHER" id="PTHR43470">
    <property type="entry name" value="PHOSPHATE TRANSPORT SYSTEM PERMEASE PROTEIN PSTA-RELATED"/>
    <property type="match status" value="1"/>
</dbReference>
<feature type="transmembrane region" description="Helical" evidence="9">
    <location>
        <begin position="24"/>
        <end position="46"/>
    </location>
</feature>
<feature type="transmembrane region" description="Helical" evidence="9">
    <location>
        <begin position="206"/>
        <end position="232"/>
    </location>
</feature>
<proteinExistence type="inferred from homology"/>
<evidence type="ECO:0000256" key="5">
    <source>
        <dbReference type="ARBA" id="ARBA00022475"/>
    </source>
</evidence>
<dbReference type="GO" id="GO:0005886">
    <property type="term" value="C:plasma membrane"/>
    <property type="evidence" value="ECO:0007669"/>
    <property type="project" value="UniProtKB-SubCell"/>
</dbReference>
<evidence type="ECO:0000256" key="2">
    <source>
        <dbReference type="ARBA" id="ARBA00007069"/>
    </source>
</evidence>
<dbReference type="AlphaFoldDB" id="A0A8J3CU29"/>
<evidence type="ECO:0000313" key="12">
    <source>
        <dbReference type="Proteomes" id="UP000634004"/>
    </source>
</evidence>
<keyword evidence="4" id="KW-0813">Transport</keyword>
<dbReference type="GO" id="GO:0005315">
    <property type="term" value="F:phosphate transmembrane transporter activity"/>
    <property type="evidence" value="ECO:0007669"/>
    <property type="project" value="InterPro"/>
</dbReference>
<keyword evidence="7 9" id="KW-1133">Transmembrane helix</keyword>
<feature type="transmembrane region" description="Helical" evidence="9">
    <location>
        <begin position="325"/>
        <end position="345"/>
    </location>
</feature>
<dbReference type="SUPFAM" id="SSF161098">
    <property type="entry name" value="MetI-like"/>
    <property type="match status" value="1"/>
</dbReference>
<name>A0A8J3CU29_9PROT</name>
<feature type="transmembrane region" description="Helical" evidence="9">
    <location>
        <begin position="252"/>
        <end position="272"/>
    </location>
</feature>
<dbReference type="Pfam" id="PF11812">
    <property type="entry name" value="DUF3333"/>
    <property type="match status" value="1"/>
</dbReference>
<evidence type="ECO:0000256" key="7">
    <source>
        <dbReference type="ARBA" id="ARBA00022989"/>
    </source>
</evidence>
<evidence type="ECO:0000256" key="8">
    <source>
        <dbReference type="ARBA" id="ARBA00023136"/>
    </source>
</evidence>
<organism evidence="11 12">
    <name type="scientific">Algimonas arctica</name>
    <dbReference type="NCBI Taxonomy" id="1479486"/>
    <lineage>
        <taxon>Bacteria</taxon>
        <taxon>Pseudomonadati</taxon>
        <taxon>Pseudomonadota</taxon>
        <taxon>Alphaproteobacteria</taxon>
        <taxon>Maricaulales</taxon>
        <taxon>Robiginitomaculaceae</taxon>
        <taxon>Algimonas</taxon>
    </lineage>
</organism>
<evidence type="ECO:0000256" key="1">
    <source>
        <dbReference type="ARBA" id="ARBA00004651"/>
    </source>
</evidence>
<evidence type="ECO:0000313" key="11">
    <source>
        <dbReference type="EMBL" id="GHB03445.1"/>
    </source>
</evidence>
<dbReference type="InterPro" id="IPR000515">
    <property type="entry name" value="MetI-like"/>
</dbReference>
<dbReference type="EMBL" id="BMZH01000016">
    <property type="protein sequence ID" value="GHB03445.1"/>
    <property type="molecule type" value="Genomic_DNA"/>
</dbReference>
<evidence type="ECO:0000256" key="4">
    <source>
        <dbReference type="ARBA" id="ARBA00022448"/>
    </source>
</evidence>
<feature type="transmembrane region" description="Helical" evidence="9">
    <location>
        <begin position="391"/>
        <end position="417"/>
    </location>
</feature>
<evidence type="ECO:0000256" key="3">
    <source>
        <dbReference type="ARBA" id="ARBA00016864"/>
    </source>
</evidence>
<sequence length="425" mass="46745">MPDYLLTTSPQMAKRHARHLRFQWYGRVAIAVSISFMLLMFTAIFVRGAGAFEKTMIAVDIEFAEAVIDPRGTRVEMDLKQGNYKPLILSGLQEVVPSATERKERNRLYKLVSGGAAFDLGERVAAKPDMIGTTQRVWIAASSEVDLYIKGKVDPESDEAVRRLNDQDIAWVTTLQQEGRVKRKFNRVFFTSGDSRAPEMAGILSAALGSFFSLLVCFLIAFPLGILTAVYLEEYAKKNLLTNLIEVNINNLAAVPSIVFGLLGLAVFLNFFNLPRSTPLVGGMVLALMTLPTIIIASRSILRSIPQSTRDAAMGLGASKTQTTFHHVVPLAMPGMLTGTILGMARALGETAPLLMIGMVAFIVDIPKGITDVATSLPVQIFLWADSPEKGFVELTSAAIMVLLVFLILMNLFAVYLRRRLESRR</sequence>
<dbReference type="InterPro" id="IPR024573">
    <property type="entry name" value="DUF3333"/>
</dbReference>
<keyword evidence="5 9" id="KW-1003">Cell membrane</keyword>
<dbReference type="Gene3D" id="1.10.3720.10">
    <property type="entry name" value="MetI-like"/>
    <property type="match status" value="1"/>
</dbReference>
<feature type="transmembrane region" description="Helical" evidence="9">
    <location>
        <begin position="284"/>
        <end position="305"/>
    </location>
</feature>
<gene>
    <name evidence="11" type="ORF">GCM10009069_27670</name>
</gene>
<comment type="subcellular location">
    <subcellularLocation>
        <location evidence="9">Cell inner membrane</location>
        <topology evidence="9">Multi-pass membrane protein</topology>
    </subcellularLocation>
    <subcellularLocation>
        <location evidence="1">Cell membrane</location>
        <topology evidence="1">Multi-pass membrane protein</topology>
    </subcellularLocation>
</comment>
<reference evidence="11" key="1">
    <citation type="journal article" date="2014" name="Int. J. Syst. Evol. Microbiol.">
        <title>Complete genome sequence of Corynebacterium casei LMG S-19264T (=DSM 44701T), isolated from a smear-ripened cheese.</title>
        <authorList>
            <consortium name="US DOE Joint Genome Institute (JGI-PGF)"/>
            <person name="Walter F."/>
            <person name="Albersmeier A."/>
            <person name="Kalinowski J."/>
            <person name="Ruckert C."/>
        </authorList>
    </citation>
    <scope>NUCLEOTIDE SEQUENCE</scope>
    <source>
        <strain evidence="11">KCTC 32513</strain>
    </source>
</reference>
<dbReference type="NCBIfam" id="TIGR00974">
    <property type="entry name" value="3a0107s02c"/>
    <property type="match status" value="1"/>
</dbReference>
<reference evidence="11" key="2">
    <citation type="submission" date="2020-09" db="EMBL/GenBank/DDBJ databases">
        <authorList>
            <person name="Sun Q."/>
            <person name="Kim S."/>
        </authorList>
    </citation>
    <scope>NUCLEOTIDE SEQUENCE</scope>
    <source>
        <strain evidence="11">KCTC 32513</strain>
    </source>
</reference>
<dbReference type="RefSeq" id="WP_189499437.1">
    <property type="nucleotide sequence ID" value="NZ_BMZH01000016.1"/>
</dbReference>
<dbReference type="PANTHER" id="PTHR43470:SF5">
    <property type="entry name" value="PHOSPHATE TRANSPORT SYSTEM PERMEASE PROTEIN PSTA"/>
    <property type="match status" value="1"/>
</dbReference>
<comment type="similarity">
    <text evidence="2 9">Belongs to the binding-protein-dependent transport system permease family. CysTW subfamily.</text>
</comment>
<dbReference type="PROSITE" id="PS50928">
    <property type="entry name" value="ABC_TM1"/>
    <property type="match status" value="1"/>
</dbReference>
<dbReference type="CDD" id="cd06261">
    <property type="entry name" value="TM_PBP2"/>
    <property type="match status" value="1"/>
</dbReference>
<keyword evidence="12" id="KW-1185">Reference proteome</keyword>
<comment type="caution">
    <text evidence="11">The sequence shown here is derived from an EMBL/GenBank/DDBJ whole genome shotgun (WGS) entry which is preliminary data.</text>
</comment>
<keyword evidence="6 9" id="KW-0812">Transmembrane</keyword>
<evidence type="ECO:0000259" key="10">
    <source>
        <dbReference type="PROSITE" id="PS50928"/>
    </source>
</evidence>
<dbReference type="Pfam" id="PF00528">
    <property type="entry name" value="BPD_transp_1"/>
    <property type="match status" value="1"/>
</dbReference>
<dbReference type="InterPro" id="IPR035906">
    <property type="entry name" value="MetI-like_sf"/>
</dbReference>
<dbReference type="GO" id="GO:0035435">
    <property type="term" value="P:phosphate ion transmembrane transport"/>
    <property type="evidence" value="ECO:0007669"/>
    <property type="project" value="InterPro"/>
</dbReference>
<dbReference type="Proteomes" id="UP000634004">
    <property type="component" value="Unassembled WGS sequence"/>
</dbReference>
<feature type="domain" description="ABC transmembrane type-1" evidence="10">
    <location>
        <begin position="207"/>
        <end position="414"/>
    </location>
</feature>
<accession>A0A8J3CU29</accession>
<dbReference type="InterPro" id="IPR005672">
    <property type="entry name" value="Phosphate_PstA"/>
</dbReference>
<protein>
    <recommendedName>
        <fullName evidence="3 9">Phosphate transport system permease protein PstA</fullName>
    </recommendedName>
</protein>
<evidence type="ECO:0000256" key="6">
    <source>
        <dbReference type="ARBA" id="ARBA00022692"/>
    </source>
</evidence>
<keyword evidence="8 9" id="KW-0472">Membrane</keyword>
<evidence type="ECO:0000256" key="9">
    <source>
        <dbReference type="RuleBase" id="RU363043"/>
    </source>
</evidence>